<keyword evidence="3" id="KW-1185">Reference proteome</keyword>
<comment type="caution">
    <text evidence="2">The sequence shown here is derived from an EMBL/GenBank/DDBJ whole genome shotgun (WGS) entry which is preliminary data.</text>
</comment>
<proteinExistence type="predicted"/>
<feature type="compositionally biased region" description="Polar residues" evidence="1">
    <location>
        <begin position="293"/>
        <end position="304"/>
    </location>
</feature>
<gene>
    <name evidence="2" type="ORF">PIB30_006229</name>
</gene>
<protein>
    <submittedName>
        <fullName evidence="2">Uncharacterized protein</fullName>
    </submittedName>
</protein>
<name>A0ABU6Z1A3_9FABA</name>
<dbReference type="EMBL" id="JASCZI010271873">
    <property type="protein sequence ID" value="MED6216289.1"/>
    <property type="molecule type" value="Genomic_DNA"/>
</dbReference>
<feature type="region of interest" description="Disordered" evidence="1">
    <location>
        <begin position="266"/>
        <end position="304"/>
    </location>
</feature>
<sequence>MPIYGDYHGDSKNSSISTWDQIQISLKSLLSSYRPILCDSAIVESFLSDQPQTQLSADFEQNSVSENSDQEIDNTDQEITDLEFQFQSEFATTRSSKFTFNQNSSSGRTDPAKIQVQIHPNQSKNHHSEYEIQKETITDSDQIQEDSTSNQISTIQDFQQLKISVVHSQKLNPKVPYSTENKNSNLEIRSVVLTADGDVDDGVVMMKKEAMVELAEDSAVTVEGRRTYAAFTVEKERLTEGVVIGAEDSASLTDTVKNLHDDDRDRLCSLGIGKRTGAPRKPGATGRHRSGQGRATPSSTYATT</sequence>
<evidence type="ECO:0000256" key="1">
    <source>
        <dbReference type="SAM" id="MobiDB-lite"/>
    </source>
</evidence>
<organism evidence="2 3">
    <name type="scientific">Stylosanthes scabra</name>
    <dbReference type="NCBI Taxonomy" id="79078"/>
    <lineage>
        <taxon>Eukaryota</taxon>
        <taxon>Viridiplantae</taxon>
        <taxon>Streptophyta</taxon>
        <taxon>Embryophyta</taxon>
        <taxon>Tracheophyta</taxon>
        <taxon>Spermatophyta</taxon>
        <taxon>Magnoliopsida</taxon>
        <taxon>eudicotyledons</taxon>
        <taxon>Gunneridae</taxon>
        <taxon>Pentapetalae</taxon>
        <taxon>rosids</taxon>
        <taxon>fabids</taxon>
        <taxon>Fabales</taxon>
        <taxon>Fabaceae</taxon>
        <taxon>Papilionoideae</taxon>
        <taxon>50 kb inversion clade</taxon>
        <taxon>dalbergioids sensu lato</taxon>
        <taxon>Dalbergieae</taxon>
        <taxon>Pterocarpus clade</taxon>
        <taxon>Stylosanthes</taxon>
    </lineage>
</organism>
<reference evidence="2 3" key="1">
    <citation type="journal article" date="2023" name="Plants (Basel)">
        <title>Bridging the Gap: Combining Genomics and Transcriptomics Approaches to Understand Stylosanthes scabra, an Orphan Legume from the Brazilian Caatinga.</title>
        <authorList>
            <person name="Ferreira-Neto J.R.C."/>
            <person name="da Silva M.D."/>
            <person name="Binneck E."/>
            <person name="de Melo N.F."/>
            <person name="da Silva R.H."/>
            <person name="de Melo A.L.T.M."/>
            <person name="Pandolfi V."/>
            <person name="Bustamante F.O."/>
            <person name="Brasileiro-Vidal A.C."/>
            <person name="Benko-Iseppon A.M."/>
        </authorList>
    </citation>
    <scope>NUCLEOTIDE SEQUENCE [LARGE SCALE GENOMIC DNA]</scope>
    <source>
        <tissue evidence="2">Leaves</tissue>
    </source>
</reference>
<evidence type="ECO:0000313" key="2">
    <source>
        <dbReference type="EMBL" id="MED6216289.1"/>
    </source>
</evidence>
<evidence type="ECO:0000313" key="3">
    <source>
        <dbReference type="Proteomes" id="UP001341840"/>
    </source>
</evidence>
<dbReference type="Proteomes" id="UP001341840">
    <property type="component" value="Unassembled WGS sequence"/>
</dbReference>
<accession>A0ABU6Z1A3</accession>